<protein>
    <submittedName>
        <fullName evidence="1">Uncharacterized protein</fullName>
    </submittedName>
</protein>
<gene>
    <name evidence="1" type="ORF">E9232_003385</name>
</gene>
<name>A0ABU1JQG1_9PROT</name>
<dbReference type="EMBL" id="JAVDPW010000005">
    <property type="protein sequence ID" value="MDR6290859.1"/>
    <property type="molecule type" value="Genomic_DNA"/>
</dbReference>
<accession>A0ABU1JQG1</accession>
<evidence type="ECO:0000313" key="2">
    <source>
        <dbReference type="Proteomes" id="UP001262410"/>
    </source>
</evidence>
<keyword evidence="2" id="KW-1185">Reference proteome</keyword>
<evidence type="ECO:0000313" key="1">
    <source>
        <dbReference type="EMBL" id="MDR6290859.1"/>
    </source>
</evidence>
<sequence>MDGTLPLPQEAYRDETGRPLTRFHLDRNADRAGDPGADAAEAILERVGLDLPLASRGVSGCLGDGSAWSLAIVSYREDGLPEVAGQPGLLSAMVRVTHAVDCPSNSPPCAPPG</sequence>
<proteinExistence type="predicted"/>
<dbReference type="Proteomes" id="UP001262410">
    <property type="component" value="Unassembled WGS sequence"/>
</dbReference>
<organism evidence="1 2">
    <name type="scientific">Inquilinus ginsengisoli</name>
    <dbReference type="NCBI Taxonomy" id="363840"/>
    <lineage>
        <taxon>Bacteria</taxon>
        <taxon>Pseudomonadati</taxon>
        <taxon>Pseudomonadota</taxon>
        <taxon>Alphaproteobacteria</taxon>
        <taxon>Rhodospirillales</taxon>
        <taxon>Rhodospirillaceae</taxon>
        <taxon>Inquilinus</taxon>
    </lineage>
</organism>
<comment type="caution">
    <text evidence="1">The sequence shown here is derived from an EMBL/GenBank/DDBJ whole genome shotgun (WGS) entry which is preliminary data.</text>
</comment>
<reference evidence="1 2" key="1">
    <citation type="submission" date="2023-07" db="EMBL/GenBank/DDBJ databases">
        <title>Sorghum-associated microbial communities from plants grown in Nebraska, USA.</title>
        <authorList>
            <person name="Schachtman D."/>
        </authorList>
    </citation>
    <scope>NUCLEOTIDE SEQUENCE [LARGE SCALE GENOMIC DNA]</scope>
    <source>
        <strain evidence="1 2">584</strain>
    </source>
</reference>